<dbReference type="PROSITE" id="PS51318">
    <property type="entry name" value="TAT"/>
    <property type="match status" value="1"/>
</dbReference>
<dbReference type="InterPro" id="IPR006311">
    <property type="entry name" value="TAT_signal"/>
</dbReference>
<dbReference type="SUPFAM" id="SSF56300">
    <property type="entry name" value="Metallo-dependent phosphatases"/>
    <property type="match status" value="1"/>
</dbReference>
<dbReference type="Proteomes" id="UP001180840">
    <property type="component" value="Unassembled WGS sequence"/>
</dbReference>
<keyword evidence="1" id="KW-0732">Signal</keyword>
<feature type="signal peptide" evidence="1">
    <location>
        <begin position="1"/>
        <end position="16"/>
    </location>
</feature>
<organism evidence="3 4">
    <name type="scientific">Corynebacterium guangdongense</name>
    <dbReference type="NCBI Taxonomy" id="1783348"/>
    <lineage>
        <taxon>Bacteria</taxon>
        <taxon>Bacillati</taxon>
        <taxon>Actinomycetota</taxon>
        <taxon>Actinomycetes</taxon>
        <taxon>Mycobacteriales</taxon>
        <taxon>Corynebacteriaceae</taxon>
        <taxon>Corynebacterium</taxon>
    </lineage>
</organism>
<comment type="caution">
    <text evidence="3">The sequence shown here is derived from an EMBL/GenBank/DDBJ whole genome shotgun (WGS) entry which is preliminary data.</text>
</comment>
<protein>
    <recommendedName>
        <fullName evidence="2">Calcineurin-like phosphoesterase domain-containing protein</fullName>
    </recommendedName>
</protein>
<dbReference type="PANTHER" id="PTHR32440">
    <property type="entry name" value="PHOSPHATASE DCR2-RELATED-RELATED"/>
    <property type="match status" value="1"/>
</dbReference>
<sequence length="398" mass="43783">MTLSRRRLLTTGGALAATTTLGASLGTAAAQPGRAPQQKNSGAPLSFGRDGKFRIVQFNDTQDGHLTDRRTIEFIGRTLDEEQPDFALINGDVINGSPQTAQQVYQAINNVVLPMESRSIPWALTFGNHDEDSLDNGTGVTEEKLVEFIRQYRFNRNAADGELTGSANTHLPVRASTGDDARFAIWLLDSGRYAPAAELAGQSTDGNMGYDWIRPDQVRWYLDTSVEQERRHGRKVPGLMFFHIPTFEHHHMWFGRQFASDEATHAEAVARHGIVGEKNEGIYTGLFNSGIYAAAFERGDVLGMYCGHDHINTFMGNYYGIELGYGPGTGFGTYGLNDGTWDQHTLRGARVFDLDEGAEQIYTGTRLVFARDYGVDMNPAAQPIDAPEPVPAYVTLPA</sequence>
<feature type="domain" description="Calcineurin-like phosphoesterase" evidence="2">
    <location>
        <begin position="53"/>
        <end position="247"/>
    </location>
</feature>
<dbReference type="InterPro" id="IPR004843">
    <property type="entry name" value="Calcineurin-like_PHP"/>
</dbReference>
<dbReference type="PANTHER" id="PTHR32440:SF0">
    <property type="entry name" value="PHOSPHATASE DCR2-RELATED"/>
    <property type="match status" value="1"/>
</dbReference>
<accession>A0ABU1ZY23</accession>
<dbReference type="CDD" id="cd07383">
    <property type="entry name" value="MPP_Dcr2"/>
    <property type="match status" value="1"/>
</dbReference>
<dbReference type="Gene3D" id="3.60.21.10">
    <property type="match status" value="1"/>
</dbReference>
<reference evidence="3" key="1">
    <citation type="submission" date="2023-07" db="EMBL/GenBank/DDBJ databases">
        <title>Sequencing the genomes of 1000 actinobacteria strains.</title>
        <authorList>
            <person name="Klenk H.-P."/>
        </authorList>
    </citation>
    <scope>NUCLEOTIDE SEQUENCE</scope>
    <source>
        <strain evidence="3">DSM 107476</strain>
    </source>
</reference>
<dbReference type="RefSeq" id="WP_290198095.1">
    <property type="nucleotide sequence ID" value="NZ_CP047654.1"/>
</dbReference>
<evidence type="ECO:0000256" key="1">
    <source>
        <dbReference type="SAM" id="SignalP"/>
    </source>
</evidence>
<gene>
    <name evidence="3" type="ORF">J2S39_000803</name>
</gene>
<evidence type="ECO:0000313" key="3">
    <source>
        <dbReference type="EMBL" id="MDR7329127.1"/>
    </source>
</evidence>
<evidence type="ECO:0000259" key="2">
    <source>
        <dbReference type="Pfam" id="PF00149"/>
    </source>
</evidence>
<evidence type="ECO:0000313" key="4">
    <source>
        <dbReference type="Proteomes" id="UP001180840"/>
    </source>
</evidence>
<dbReference type="EMBL" id="JAVDXZ010000001">
    <property type="protein sequence ID" value="MDR7329127.1"/>
    <property type="molecule type" value="Genomic_DNA"/>
</dbReference>
<dbReference type="Pfam" id="PF00149">
    <property type="entry name" value="Metallophos"/>
    <property type="match status" value="1"/>
</dbReference>
<name>A0ABU1ZY23_9CORY</name>
<feature type="chain" id="PRO_5045291682" description="Calcineurin-like phosphoesterase domain-containing protein" evidence="1">
    <location>
        <begin position="17"/>
        <end position="398"/>
    </location>
</feature>
<proteinExistence type="predicted"/>
<dbReference type="InterPro" id="IPR029052">
    <property type="entry name" value="Metallo-depent_PP-like"/>
</dbReference>
<keyword evidence="4" id="KW-1185">Reference proteome</keyword>